<gene>
    <name evidence="2" type="ORF">SAMN05421856_11171</name>
</gene>
<evidence type="ECO:0000313" key="2">
    <source>
        <dbReference type="EMBL" id="SEN01217.1"/>
    </source>
</evidence>
<dbReference type="STRING" id="295069.SAMN05421856_11171"/>
<reference evidence="3" key="1">
    <citation type="submission" date="2016-10" db="EMBL/GenBank/DDBJ databases">
        <authorList>
            <person name="Varghese N."/>
            <person name="Submissions S."/>
        </authorList>
    </citation>
    <scope>NUCLEOTIDE SEQUENCE [LARGE SCALE GENOMIC DNA]</scope>
    <source>
        <strain evidence="3">DSM 17453</strain>
    </source>
</reference>
<evidence type="ECO:0000313" key="3">
    <source>
        <dbReference type="Proteomes" id="UP000199450"/>
    </source>
</evidence>
<protein>
    <submittedName>
        <fullName evidence="2">Uncharacterized protein</fullName>
    </submittedName>
</protein>
<keyword evidence="3" id="KW-1185">Reference proteome</keyword>
<dbReference type="AlphaFoldDB" id="A0A1H8D3W5"/>
<accession>A0A1H8D3W5</accession>
<organism evidence="2 3">
    <name type="scientific">Chryseobacterium taichungense</name>
    <dbReference type="NCBI Taxonomy" id="295069"/>
    <lineage>
        <taxon>Bacteria</taxon>
        <taxon>Pseudomonadati</taxon>
        <taxon>Bacteroidota</taxon>
        <taxon>Flavobacteriia</taxon>
        <taxon>Flavobacteriales</taxon>
        <taxon>Weeksellaceae</taxon>
        <taxon>Chryseobacterium group</taxon>
        <taxon>Chryseobacterium</taxon>
    </lineage>
</organism>
<sequence length="515" mass="60959">MILLQKTQKKVQDKRMKKIKNSFLSYFIIINLYSCQKVDLEKSFQKNDIKNPNSMERILQKQIRNGANQYIEEAGVAIPLFFEQEDIEVEINVVNNILKESGYKIPSDNEFKEKIKDIFNREIIYTSKNKYLYINYLDKCNHEYLNYKNNGVDYFGTYIIKENNFISDFFFIPELINYQQIFPQLVSLEESTPTEKRDNKGNSILIEKWSDLEKNTDKSYNLILRRQHNVQTIIFRNKYLFNDEKASLVWLKFNDKTFLESLVKIFGYVKNKELLQWVLENNYKNIKEFEKILWNKKCDGKIIFNKEVIDLIQQFPKGKQEEYLNQISAYILEEMQRTDSALKNDFSQEAEILGKLSYYGEKIGEKIGMPYQCFKFLTIHEGGKEFEEEFKKQNYYNIPDFKQVWDETKTGGIWLPGMDEASNDNNKSKELNILHLFDRPDFSSFSRKVTVKGKIEICYNTSGWDFIKVAGTTGYLPTEEAGKEKQETEQPKHSFLADDEPTSKKKKSFWDSLLS</sequence>
<dbReference type="Proteomes" id="UP000199450">
    <property type="component" value="Unassembled WGS sequence"/>
</dbReference>
<evidence type="ECO:0000256" key="1">
    <source>
        <dbReference type="SAM" id="MobiDB-lite"/>
    </source>
</evidence>
<feature type="region of interest" description="Disordered" evidence="1">
    <location>
        <begin position="478"/>
        <end position="515"/>
    </location>
</feature>
<dbReference type="OrthoDB" id="767755at2"/>
<feature type="compositionally biased region" description="Basic and acidic residues" evidence="1">
    <location>
        <begin position="480"/>
        <end position="496"/>
    </location>
</feature>
<proteinExistence type="predicted"/>
<dbReference type="EMBL" id="FOBV01000011">
    <property type="protein sequence ID" value="SEN01217.1"/>
    <property type="molecule type" value="Genomic_DNA"/>
</dbReference>
<dbReference type="RefSeq" id="WP_143052730.1">
    <property type="nucleotide sequence ID" value="NZ_FOBV01000011.1"/>
</dbReference>
<name>A0A1H8D3W5_9FLAO</name>